<proteinExistence type="predicted"/>
<keyword evidence="2" id="KW-1185">Reference proteome</keyword>
<comment type="caution">
    <text evidence="1">The sequence shown here is derived from an EMBL/GenBank/DDBJ whole genome shotgun (WGS) entry which is preliminary data.</text>
</comment>
<dbReference type="InterPro" id="IPR006813">
    <property type="entry name" value="Glyco_trans_17"/>
</dbReference>
<dbReference type="OrthoDB" id="6474464at2759"/>
<dbReference type="GeneID" id="66079177"/>
<dbReference type="PANTHER" id="PTHR12224">
    <property type="entry name" value="BETA-1,4-MANNOSYL-GLYCOPROTEIN BETA-1,4-N-ACETYLGLUCOSAMINYL-TRANSFERASE"/>
    <property type="match status" value="1"/>
</dbReference>
<dbReference type="RefSeq" id="XP_043007511.1">
    <property type="nucleotide sequence ID" value="XM_043155050.1"/>
</dbReference>
<evidence type="ECO:0000313" key="1">
    <source>
        <dbReference type="EMBL" id="KAG7091041.1"/>
    </source>
</evidence>
<reference evidence="1" key="1">
    <citation type="journal article" date="2021" name="Genome Biol. Evol.">
        <title>The assembled and annotated genome of the fairy-ring fungus Marasmius oreades.</title>
        <authorList>
            <person name="Hiltunen M."/>
            <person name="Ament-Velasquez S.L."/>
            <person name="Johannesson H."/>
        </authorList>
    </citation>
    <scope>NUCLEOTIDE SEQUENCE</scope>
    <source>
        <strain evidence="1">03SP1</strain>
    </source>
</reference>
<dbReference type="PANTHER" id="PTHR12224:SF0">
    <property type="entry name" value="BETA-1,4-MANNOSYL-GLYCOPROTEIN 4-BETA-N-ACETYLGLUCOSAMINYLTRANSFERASE"/>
    <property type="match status" value="1"/>
</dbReference>
<dbReference type="EMBL" id="CM032186">
    <property type="protein sequence ID" value="KAG7091041.1"/>
    <property type="molecule type" value="Genomic_DNA"/>
</dbReference>
<dbReference type="Proteomes" id="UP001049176">
    <property type="component" value="Chromosome 6"/>
</dbReference>
<dbReference type="GO" id="GO:0016020">
    <property type="term" value="C:membrane"/>
    <property type="evidence" value="ECO:0007669"/>
    <property type="project" value="InterPro"/>
</dbReference>
<gene>
    <name evidence="1" type="ORF">E1B28_010101</name>
</gene>
<dbReference type="GO" id="GO:0003830">
    <property type="term" value="F:beta-1,4-mannosylglycoprotein 4-beta-N-acetylglucosaminyltransferase activity"/>
    <property type="evidence" value="ECO:0007669"/>
    <property type="project" value="InterPro"/>
</dbReference>
<dbReference type="GO" id="GO:0006044">
    <property type="term" value="P:N-acetylglucosamine metabolic process"/>
    <property type="evidence" value="ECO:0007669"/>
    <property type="project" value="TreeGrafter"/>
</dbReference>
<name>A0A9P7RXL9_9AGAR</name>
<sequence length="338" mass="39205">MFPRRLRPIILSLALLLFTSWTLYTVLQNGYQIKNAISYSTRPLWDKPDGPKNVIPHYYAEGLLMDDHTCSLHGWKERKSDKLIKVLDAVLMSSELDLLEIRLNELDNVVDRFFIVESNTTFTGLPKEKYYDKNKKRFAEFAHKISYRSVDNLNHLDPWENEKTMRVAMSSFIKSHTTEFPPDTVALVIMSDVDEIPSEHSIRLLKHCDFGNSIHLQLRNYVYSFEWLNGLDSWRASVRLWKRGSYYSHAYSGEDVLLADAGWHCSFCFRTLSEFVIKMTGFSHHDRIGGRTEILDPNRIQQRICEGSNIFGMLPEAYTVWLFTSSGSLPFPNVSMAL</sequence>
<dbReference type="Pfam" id="PF04724">
    <property type="entry name" value="Glyco_transf_17"/>
    <property type="match status" value="1"/>
</dbReference>
<protein>
    <submittedName>
        <fullName evidence="1">Uncharacterized protein</fullName>
    </submittedName>
</protein>
<accession>A0A9P7RXL9</accession>
<organism evidence="1 2">
    <name type="scientific">Marasmius oreades</name>
    <name type="common">fairy-ring Marasmius</name>
    <dbReference type="NCBI Taxonomy" id="181124"/>
    <lineage>
        <taxon>Eukaryota</taxon>
        <taxon>Fungi</taxon>
        <taxon>Dikarya</taxon>
        <taxon>Basidiomycota</taxon>
        <taxon>Agaricomycotina</taxon>
        <taxon>Agaricomycetes</taxon>
        <taxon>Agaricomycetidae</taxon>
        <taxon>Agaricales</taxon>
        <taxon>Marasmiineae</taxon>
        <taxon>Marasmiaceae</taxon>
        <taxon>Marasmius</taxon>
    </lineage>
</organism>
<dbReference type="AlphaFoldDB" id="A0A9P7RXL9"/>
<evidence type="ECO:0000313" key="2">
    <source>
        <dbReference type="Proteomes" id="UP001049176"/>
    </source>
</evidence>
<dbReference type="KEGG" id="more:E1B28_010101"/>